<dbReference type="AlphaFoldDB" id="A0A9D4B2G9"/>
<protein>
    <submittedName>
        <fullName evidence="1">Uncharacterized protein</fullName>
    </submittedName>
</protein>
<proteinExistence type="predicted"/>
<gene>
    <name evidence="1" type="ORF">KIL84_011901</name>
</gene>
<dbReference type="EMBL" id="JAHDVG010000474">
    <property type="protein sequence ID" value="KAH1178199.1"/>
    <property type="molecule type" value="Genomic_DNA"/>
</dbReference>
<sequence length="157" mass="17699">MNPEGQLQIPHLEPIPILCSCQLIKSGEASLPLSRRRLKTCETGTFLLIPVCDILFIHSTPTAVTEKCKELKAGASSPLLCQKYWELWSSLQNFRQFKNQKEFGNSQRPGLYSPQGSELKWNIYQPGAALCRRGGTTRLRGKFPDSLESFKQTSEKV</sequence>
<organism evidence="1 2">
    <name type="scientific">Mauremys mutica</name>
    <name type="common">yellowpond turtle</name>
    <dbReference type="NCBI Taxonomy" id="74926"/>
    <lineage>
        <taxon>Eukaryota</taxon>
        <taxon>Metazoa</taxon>
        <taxon>Chordata</taxon>
        <taxon>Craniata</taxon>
        <taxon>Vertebrata</taxon>
        <taxon>Euteleostomi</taxon>
        <taxon>Archelosauria</taxon>
        <taxon>Testudinata</taxon>
        <taxon>Testudines</taxon>
        <taxon>Cryptodira</taxon>
        <taxon>Durocryptodira</taxon>
        <taxon>Testudinoidea</taxon>
        <taxon>Geoemydidae</taxon>
        <taxon>Geoemydinae</taxon>
        <taxon>Mauremys</taxon>
    </lineage>
</organism>
<evidence type="ECO:0000313" key="2">
    <source>
        <dbReference type="Proteomes" id="UP000827986"/>
    </source>
</evidence>
<dbReference type="Proteomes" id="UP000827986">
    <property type="component" value="Unassembled WGS sequence"/>
</dbReference>
<reference evidence="1" key="1">
    <citation type="submission" date="2021-09" db="EMBL/GenBank/DDBJ databases">
        <title>The genome of Mauremys mutica provides insights into the evolution of semi-aquatic lifestyle.</title>
        <authorList>
            <person name="Gong S."/>
            <person name="Gao Y."/>
        </authorList>
    </citation>
    <scope>NUCLEOTIDE SEQUENCE</scope>
    <source>
        <strain evidence="1">MM-2020</strain>
        <tissue evidence="1">Muscle</tissue>
    </source>
</reference>
<name>A0A9D4B2G9_9SAUR</name>
<keyword evidence="2" id="KW-1185">Reference proteome</keyword>
<evidence type="ECO:0000313" key="1">
    <source>
        <dbReference type="EMBL" id="KAH1178199.1"/>
    </source>
</evidence>
<comment type="caution">
    <text evidence="1">The sequence shown here is derived from an EMBL/GenBank/DDBJ whole genome shotgun (WGS) entry which is preliminary data.</text>
</comment>
<accession>A0A9D4B2G9</accession>